<protein>
    <recommendedName>
        <fullName evidence="1">SLH domain-containing protein</fullName>
    </recommendedName>
</protein>
<name>A0A9W5S3E9_9BACL</name>
<dbReference type="Proteomes" id="UP000053750">
    <property type="component" value="Unassembled WGS sequence"/>
</dbReference>
<dbReference type="PROSITE" id="PS51272">
    <property type="entry name" value="SLH"/>
    <property type="match status" value="1"/>
</dbReference>
<dbReference type="Pfam" id="PF00395">
    <property type="entry name" value="SLH"/>
    <property type="match status" value="1"/>
</dbReference>
<proteinExistence type="predicted"/>
<sequence length="83" mass="8980">MTRAEMTVWTARAVRLQPNEKARAFADEAAIRTNRGWIGAAAAGFVTGTPGNRFAPAGKVTRAEEALVLNRVLDMPDPDPFPN</sequence>
<gene>
    <name evidence="2" type="ORF">BG53_11565</name>
</gene>
<accession>A0A9W5S3E9</accession>
<dbReference type="EMBL" id="JFHU01000032">
    <property type="protein sequence ID" value="EXX91385.1"/>
    <property type="molecule type" value="Genomic_DNA"/>
</dbReference>
<feature type="domain" description="SLH" evidence="1">
    <location>
        <begin position="20"/>
        <end position="83"/>
    </location>
</feature>
<keyword evidence="3" id="KW-1185">Reference proteome</keyword>
<evidence type="ECO:0000313" key="2">
    <source>
        <dbReference type="EMBL" id="EXX91385.1"/>
    </source>
</evidence>
<evidence type="ECO:0000313" key="3">
    <source>
        <dbReference type="Proteomes" id="UP000053750"/>
    </source>
</evidence>
<reference evidence="2 3" key="1">
    <citation type="submission" date="2014-02" db="EMBL/GenBank/DDBJ databases">
        <title>Genome sequence of Paenibacillus darwinianus reveals adaptive mechanisms for survival in Antarctic soils.</title>
        <authorList>
            <person name="Dsouza M."/>
            <person name="Taylor M.W."/>
            <person name="Turner S.J."/>
            <person name="Aislabie J."/>
        </authorList>
    </citation>
    <scope>NUCLEOTIDE SEQUENCE [LARGE SCALE GENOMIC DNA]</scope>
    <source>
        <strain evidence="2 3">CE1</strain>
    </source>
</reference>
<dbReference type="InterPro" id="IPR001119">
    <property type="entry name" value="SLH_dom"/>
</dbReference>
<evidence type="ECO:0000259" key="1">
    <source>
        <dbReference type="PROSITE" id="PS51272"/>
    </source>
</evidence>
<organism evidence="2 3">
    <name type="scientific">Paenibacillus darwinianus</name>
    <dbReference type="NCBI Taxonomy" id="1380763"/>
    <lineage>
        <taxon>Bacteria</taxon>
        <taxon>Bacillati</taxon>
        <taxon>Bacillota</taxon>
        <taxon>Bacilli</taxon>
        <taxon>Bacillales</taxon>
        <taxon>Paenibacillaceae</taxon>
        <taxon>Paenibacillus</taxon>
    </lineage>
</organism>
<dbReference type="AlphaFoldDB" id="A0A9W5S3E9"/>
<comment type="caution">
    <text evidence="2">The sequence shown here is derived from an EMBL/GenBank/DDBJ whole genome shotgun (WGS) entry which is preliminary data.</text>
</comment>